<feature type="region of interest" description="Disordered" evidence="1">
    <location>
        <begin position="80"/>
        <end position="101"/>
    </location>
</feature>
<dbReference type="EMBL" id="JAUQYP010000001">
    <property type="protein sequence ID" value="MDO8105948.1"/>
    <property type="molecule type" value="Genomic_DNA"/>
</dbReference>
<comment type="caution">
    <text evidence="2">The sequence shown here is derived from an EMBL/GenBank/DDBJ whole genome shotgun (WGS) entry which is preliminary data.</text>
</comment>
<accession>A0ABT9D5B8</accession>
<feature type="compositionally biased region" description="Basic and acidic residues" evidence="1">
    <location>
        <begin position="1"/>
        <end position="30"/>
    </location>
</feature>
<evidence type="ECO:0000256" key="1">
    <source>
        <dbReference type="SAM" id="MobiDB-lite"/>
    </source>
</evidence>
<feature type="compositionally biased region" description="Basic and acidic residues" evidence="1">
    <location>
        <begin position="86"/>
        <end position="101"/>
    </location>
</feature>
<dbReference type="RefSeq" id="WP_304599641.1">
    <property type="nucleotide sequence ID" value="NZ_JAUQYP010000001.1"/>
</dbReference>
<feature type="region of interest" description="Disordered" evidence="1">
    <location>
        <begin position="1"/>
        <end position="42"/>
    </location>
</feature>
<organism evidence="2 3">
    <name type="scientific">Actinotalea lenta</name>
    <dbReference type="NCBI Taxonomy" id="3064654"/>
    <lineage>
        <taxon>Bacteria</taxon>
        <taxon>Bacillati</taxon>
        <taxon>Actinomycetota</taxon>
        <taxon>Actinomycetes</taxon>
        <taxon>Micrococcales</taxon>
        <taxon>Cellulomonadaceae</taxon>
        <taxon>Actinotalea</taxon>
    </lineage>
</organism>
<gene>
    <name evidence="2" type="ORF">Q6348_01910</name>
</gene>
<evidence type="ECO:0000313" key="3">
    <source>
        <dbReference type="Proteomes" id="UP001232536"/>
    </source>
</evidence>
<protein>
    <submittedName>
        <fullName evidence="2">Uncharacterized protein</fullName>
    </submittedName>
</protein>
<reference evidence="2 3" key="1">
    <citation type="submission" date="2023-07" db="EMBL/GenBank/DDBJ databases">
        <title>Description of novel actinomycetes strains, isolated from tidal flat sediment.</title>
        <authorList>
            <person name="Lu C."/>
        </authorList>
    </citation>
    <scope>NUCLEOTIDE SEQUENCE [LARGE SCALE GENOMIC DNA]</scope>
    <source>
        <strain evidence="2 3">SYSU T00b441</strain>
    </source>
</reference>
<evidence type="ECO:0000313" key="2">
    <source>
        <dbReference type="EMBL" id="MDO8105948.1"/>
    </source>
</evidence>
<sequence length="101" mass="11183">MHAAEIRQHDWSDAHARLDRAGHSRADDRGPAPQMDPKSTDNVRTNAMWVTAQVLAYLDPNFDVVEFARECGVALSPGALRAGLRGGKDGYHRPGTRKFDE</sequence>
<proteinExistence type="predicted"/>
<name>A0ABT9D5B8_9CELL</name>
<keyword evidence="3" id="KW-1185">Reference proteome</keyword>
<dbReference type="Proteomes" id="UP001232536">
    <property type="component" value="Unassembled WGS sequence"/>
</dbReference>